<dbReference type="Pfam" id="PF01243">
    <property type="entry name" value="PNPOx_N"/>
    <property type="match status" value="1"/>
</dbReference>
<keyword evidence="11" id="KW-1185">Reference proteome</keyword>
<evidence type="ECO:0000256" key="5">
    <source>
        <dbReference type="ARBA" id="ARBA00022630"/>
    </source>
</evidence>
<feature type="domain" description="Pyridoxine 5'-phosphate oxidase dimerisation C-terminal" evidence="9">
    <location>
        <begin position="199"/>
        <end position="246"/>
    </location>
</feature>
<evidence type="ECO:0000256" key="1">
    <source>
        <dbReference type="ARBA" id="ARBA00001917"/>
    </source>
</evidence>
<dbReference type="NCBIfam" id="NF004231">
    <property type="entry name" value="PRK05679.1"/>
    <property type="match status" value="1"/>
</dbReference>
<evidence type="ECO:0000256" key="6">
    <source>
        <dbReference type="ARBA" id="ARBA00022643"/>
    </source>
</evidence>
<evidence type="ECO:0000313" key="10">
    <source>
        <dbReference type="EMBL" id="CAK7230919.1"/>
    </source>
</evidence>
<keyword evidence="5" id="KW-0285">Flavoprotein</keyword>
<comment type="pathway">
    <text evidence="3">Cofactor metabolism; pyridoxal 5'-phosphate salvage; pyridoxal 5'-phosphate from pyridoxine 5'-phosphate: step 1/1.</text>
</comment>
<dbReference type="Pfam" id="PF10590">
    <property type="entry name" value="PNP_phzG_C"/>
    <property type="match status" value="1"/>
</dbReference>
<feature type="domain" description="Pyridoxamine 5'-phosphate oxidase N-terminal" evidence="8">
    <location>
        <begin position="69"/>
        <end position="172"/>
    </location>
</feature>
<comment type="caution">
    <text evidence="10">The sequence shown here is derived from an EMBL/GenBank/DDBJ whole genome shotgun (WGS) entry which is preliminary data.</text>
</comment>
<protein>
    <recommendedName>
        <fullName evidence="4">pyridoxal 5'-phosphate synthase</fullName>
        <ecNumber evidence="4">1.4.3.5</ecNumber>
    </recommendedName>
</protein>
<comment type="cofactor">
    <cofactor evidence="1">
        <name>FMN</name>
        <dbReference type="ChEBI" id="CHEBI:58210"/>
    </cofactor>
</comment>
<dbReference type="EMBL" id="CAWUHC010000091">
    <property type="protein sequence ID" value="CAK7230919.1"/>
    <property type="molecule type" value="Genomic_DNA"/>
</dbReference>
<evidence type="ECO:0000256" key="2">
    <source>
        <dbReference type="ARBA" id="ARBA00004738"/>
    </source>
</evidence>
<evidence type="ECO:0000256" key="3">
    <source>
        <dbReference type="ARBA" id="ARBA00005037"/>
    </source>
</evidence>
<dbReference type="InterPro" id="IPR012349">
    <property type="entry name" value="Split_barrel_FMN-bd"/>
</dbReference>
<organism evidence="10 11">
    <name type="scientific">Sporothrix bragantina</name>
    <dbReference type="NCBI Taxonomy" id="671064"/>
    <lineage>
        <taxon>Eukaryota</taxon>
        <taxon>Fungi</taxon>
        <taxon>Dikarya</taxon>
        <taxon>Ascomycota</taxon>
        <taxon>Pezizomycotina</taxon>
        <taxon>Sordariomycetes</taxon>
        <taxon>Sordariomycetidae</taxon>
        <taxon>Ophiostomatales</taxon>
        <taxon>Ophiostomataceae</taxon>
        <taxon>Sporothrix</taxon>
    </lineage>
</organism>
<evidence type="ECO:0000313" key="11">
    <source>
        <dbReference type="Proteomes" id="UP001642406"/>
    </source>
</evidence>
<reference evidence="10 11" key="1">
    <citation type="submission" date="2024-01" db="EMBL/GenBank/DDBJ databases">
        <authorList>
            <person name="Allen C."/>
            <person name="Tagirdzhanova G."/>
        </authorList>
    </citation>
    <scope>NUCLEOTIDE SEQUENCE [LARGE SCALE GENOMIC DNA]</scope>
</reference>
<proteinExistence type="predicted"/>
<evidence type="ECO:0000256" key="4">
    <source>
        <dbReference type="ARBA" id="ARBA00012801"/>
    </source>
</evidence>
<dbReference type="InterPro" id="IPR011576">
    <property type="entry name" value="Pyridox_Oxase_N"/>
</dbReference>
<dbReference type="InterPro" id="IPR019576">
    <property type="entry name" value="Pyridoxamine_oxidase_dimer_C"/>
</dbReference>
<name>A0ABP0CFR0_9PEZI</name>
<sequence>MAGRQVLDPFTDESGNIDFGILLRSLPSLQGPYTSVDWDAFPDTPQDAFVPWLCDAIVAVRSSPGHPYEPHAMTLSTIDSNGFPDARVLILKNLDHRGWHFAAKSDSAKGQQLEANAKCSLIFHWAQLGRQVRIRGVAKQLPAQECAADFMNRPLESRVMALASLQSKVMDEDSETGLPRRTIEAQAILSDPHYAPPTWLVYAVDPLAVEFWQGAENRHHGRLRYTRVAVSPEETTGTWKKERLWP</sequence>
<comment type="pathway">
    <text evidence="2">Cofactor metabolism; pyridoxal 5'-phosphate salvage; pyridoxal 5'-phosphate from pyridoxamine 5'-phosphate: step 1/1.</text>
</comment>
<dbReference type="PANTHER" id="PTHR10851">
    <property type="entry name" value="PYRIDOXINE-5-PHOSPHATE OXIDASE"/>
    <property type="match status" value="1"/>
</dbReference>
<dbReference type="PIRSF" id="PIRSF000190">
    <property type="entry name" value="Pyd_amn-ph_oxd"/>
    <property type="match status" value="1"/>
</dbReference>
<evidence type="ECO:0000259" key="8">
    <source>
        <dbReference type="Pfam" id="PF01243"/>
    </source>
</evidence>
<evidence type="ECO:0000256" key="7">
    <source>
        <dbReference type="ARBA" id="ARBA00023002"/>
    </source>
</evidence>
<dbReference type="Proteomes" id="UP001642406">
    <property type="component" value="Unassembled WGS sequence"/>
</dbReference>
<dbReference type="SUPFAM" id="SSF50475">
    <property type="entry name" value="FMN-binding split barrel"/>
    <property type="match status" value="1"/>
</dbReference>
<keyword evidence="7" id="KW-0560">Oxidoreductase</keyword>
<dbReference type="Gene3D" id="2.30.110.10">
    <property type="entry name" value="Electron Transport, Fmn-binding Protein, Chain A"/>
    <property type="match status" value="1"/>
</dbReference>
<dbReference type="PANTHER" id="PTHR10851:SF0">
    <property type="entry name" value="PYRIDOXINE-5'-PHOSPHATE OXIDASE"/>
    <property type="match status" value="1"/>
</dbReference>
<gene>
    <name evidence="10" type="ORF">SBRCBS47491_007752</name>
</gene>
<dbReference type="InterPro" id="IPR000659">
    <property type="entry name" value="Pyridox_Oxase"/>
</dbReference>
<accession>A0ABP0CFR0</accession>
<dbReference type="EC" id="1.4.3.5" evidence="4"/>
<evidence type="ECO:0000259" key="9">
    <source>
        <dbReference type="Pfam" id="PF10590"/>
    </source>
</evidence>
<keyword evidence="6" id="KW-0288">FMN</keyword>